<evidence type="ECO:0000256" key="1">
    <source>
        <dbReference type="ARBA" id="ARBA00004370"/>
    </source>
</evidence>
<gene>
    <name evidence="4" type="ORF">CCACVL1_17771</name>
</gene>
<dbReference type="OrthoDB" id="1708017at2759"/>
<dbReference type="GO" id="GO:0016020">
    <property type="term" value="C:membrane"/>
    <property type="evidence" value="ECO:0007669"/>
    <property type="project" value="UniProtKB-SubCell"/>
</dbReference>
<name>A0A1R3HQC0_COCAP</name>
<dbReference type="Gramene" id="OMO72484">
    <property type="protein sequence ID" value="OMO72484"/>
    <property type="gene ID" value="CCACVL1_17771"/>
</dbReference>
<keyword evidence="3" id="KW-1133">Transmembrane helix</keyword>
<protein>
    <recommendedName>
        <fullName evidence="6">Late embryogenesis abundant protein, LEA-14</fullName>
    </recommendedName>
</protein>
<organism evidence="4 5">
    <name type="scientific">Corchorus capsularis</name>
    <name type="common">Jute</name>
    <dbReference type="NCBI Taxonomy" id="210143"/>
    <lineage>
        <taxon>Eukaryota</taxon>
        <taxon>Viridiplantae</taxon>
        <taxon>Streptophyta</taxon>
        <taxon>Embryophyta</taxon>
        <taxon>Tracheophyta</taxon>
        <taxon>Spermatophyta</taxon>
        <taxon>Magnoliopsida</taxon>
        <taxon>eudicotyledons</taxon>
        <taxon>Gunneridae</taxon>
        <taxon>Pentapetalae</taxon>
        <taxon>rosids</taxon>
        <taxon>malvids</taxon>
        <taxon>Malvales</taxon>
        <taxon>Malvaceae</taxon>
        <taxon>Grewioideae</taxon>
        <taxon>Apeibeae</taxon>
        <taxon>Corchorus</taxon>
    </lineage>
</organism>
<proteinExistence type="predicted"/>
<dbReference type="AlphaFoldDB" id="A0A1R3HQC0"/>
<evidence type="ECO:0000313" key="5">
    <source>
        <dbReference type="Proteomes" id="UP000188268"/>
    </source>
</evidence>
<dbReference type="PANTHER" id="PTHR31234">
    <property type="entry name" value="LATE EMBRYOGENESIS ABUNDANT (LEA) HYDROXYPROLINE-RICH GLYCOPROTEIN FAMILY"/>
    <property type="match status" value="1"/>
</dbReference>
<evidence type="ECO:0000256" key="2">
    <source>
        <dbReference type="ARBA" id="ARBA00023136"/>
    </source>
</evidence>
<dbReference type="GO" id="GO:0098542">
    <property type="term" value="P:defense response to other organism"/>
    <property type="evidence" value="ECO:0007669"/>
    <property type="project" value="InterPro"/>
</dbReference>
<comment type="subcellular location">
    <subcellularLocation>
        <location evidence="1">Membrane</location>
    </subcellularLocation>
</comment>
<evidence type="ECO:0000313" key="4">
    <source>
        <dbReference type="EMBL" id="OMO72484.1"/>
    </source>
</evidence>
<keyword evidence="3" id="KW-0812">Transmembrane</keyword>
<reference evidence="4 5" key="1">
    <citation type="submission" date="2013-09" db="EMBL/GenBank/DDBJ databases">
        <title>Corchorus capsularis genome sequencing.</title>
        <authorList>
            <person name="Alam M."/>
            <person name="Haque M.S."/>
            <person name="Islam M.S."/>
            <person name="Emdad E.M."/>
            <person name="Islam M.M."/>
            <person name="Ahmed B."/>
            <person name="Halim A."/>
            <person name="Hossen Q.M.M."/>
            <person name="Hossain M.Z."/>
            <person name="Ahmed R."/>
            <person name="Khan M.M."/>
            <person name="Islam R."/>
            <person name="Rashid M.M."/>
            <person name="Khan S.A."/>
            <person name="Rahman M.S."/>
            <person name="Alam M."/>
        </authorList>
    </citation>
    <scope>NUCLEOTIDE SEQUENCE [LARGE SCALE GENOMIC DNA]</scope>
    <source>
        <strain evidence="5">cv. CVL-1</strain>
        <tissue evidence="4">Whole seedling</tissue>
    </source>
</reference>
<dbReference type="EMBL" id="AWWV01011420">
    <property type="protein sequence ID" value="OMO72484.1"/>
    <property type="molecule type" value="Genomic_DNA"/>
</dbReference>
<comment type="caution">
    <text evidence="4">The sequence shown here is derived from an EMBL/GenBank/DDBJ whole genome shotgun (WGS) entry which is preliminary data.</text>
</comment>
<sequence>MEQTNRSSTAIGIPSYLVSMAAHKINVQVQAPNPAPAPALPARVYAARRVCAIFCMLILSAIILGPFIFMGIYYSPSCPKFELKSLSVSDLNVSGSEIITGYWNAEIKVRNRDHVYYDYGHPIVSLLYKNQLLSESEVTMSQEVELKPKKTQSFAANGTITLSRRIVDENRDVVADEIARDYWSRGVVAFTVRLLHADETSTLNVTCADVKVGFSNNSTHGISMLLDQVQHSPINVTSQFCTTHAGDSREKC</sequence>
<keyword evidence="5" id="KW-1185">Reference proteome</keyword>
<keyword evidence="2 3" id="KW-0472">Membrane</keyword>
<accession>A0A1R3HQC0</accession>
<feature type="transmembrane region" description="Helical" evidence="3">
    <location>
        <begin position="50"/>
        <end position="74"/>
    </location>
</feature>
<dbReference type="PANTHER" id="PTHR31234:SF2">
    <property type="entry name" value="OS05G0199100 PROTEIN"/>
    <property type="match status" value="1"/>
</dbReference>
<dbReference type="Proteomes" id="UP000188268">
    <property type="component" value="Unassembled WGS sequence"/>
</dbReference>
<evidence type="ECO:0008006" key="6">
    <source>
        <dbReference type="Google" id="ProtNLM"/>
    </source>
</evidence>
<evidence type="ECO:0000256" key="3">
    <source>
        <dbReference type="SAM" id="Phobius"/>
    </source>
</evidence>
<dbReference type="InterPro" id="IPR044839">
    <property type="entry name" value="NDR1-like"/>
</dbReference>